<sequence length="184" mass="20971">MSTYDMPKSQMYSDFAVVGENIFTTRRQEFNKARRRQVGPAFSVGYVRRMEPIIMTEGVDRVCRLIDIQLRVACATNTSDEAQQHEQPQSQQKVLCNIYNAFSTMTTDLISSLAFGKRFGALDMLIEKEESKLHSDKREEYDARLSAEEKGHAHEQRSEDDSLLGGGESPQTIMHYSLGTMMLM</sequence>
<feature type="compositionally biased region" description="Basic and acidic residues" evidence="1">
    <location>
        <begin position="133"/>
        <end position="160"/>
    </location>
</feature>
<dbReference type="GO" id="GO:0004497">
    <property type="term" value="F:monooxygenase activity"/>
    <property type="evidence" value="ECO:0007669"/>
    <property type="project" value="InterPro"/>
</dbReference>
<dbReference type="EMBL" id="JANBUO010000365">
    <property type="protein sequence ID" value="KAJ2804748.1"/>
    <property type="molecule type" value="Genomic_DNA"/>
</dbReference>
<dbReference type="Gene3D" id="1.10.630.10">
    <property type="entry name" value="Cytochrome P450"/>
    <property type="match status" value="1"/>
</dbReference>
<dbReference type="OrthoDB" id="1470350at2759"/>
<name>A0A9W8HVN0_9FUNG</name>
<evidence type="ECO:0000313" key="2">
    <source>
        <dbReference type="EMBL" id="KAJ2804748.1"/>
    </source>
</evidence>
<protein>
    <submittedName>
        <fullName evidence="2">Uncharacterized protein</fullName>
    </submittedName>
</protein>
<feature type="region of interest" description="Disordered" evidence="1">
    <location>
        <begin position="133"/>
        <end position="171"/>
    </location>
</feature>
<reference evidence="2" key="1">
    <citation type="submission" date="2022-07" db="EMBL/GenBank/DDBJ databases">
        <title>Phylogenomic reconstructions and comparative analyses of Kickxellomycotina fungi.</title>
        <authorList>
            <person name="Reynolds N.K."/>
            <person name="Stajich J.E."/>
            <person name="Barry K."/>
            <person name="Grigoriev I.V."/>
            <person name="Crous P."/>
            <person name="Smith M.E."/>
        </authorList>
    </citation>
    <scope>NUCLEOTIDE SEQUENCE</scope>
    <source>
        <strain evidence="2">NRRL 1565</strain>
    </source>
</reference>
<evidence type="ECO:0000313" key="3">
    <source>
        <dbReference type="Proteomes" id="UP001140094"/>
    </source>
</evidence>
<organism evidence="2 3">
    <name type="scientific">Coemansia guatemalensis</name>
    <dbReference type="NCBI Taxonomy" id="2761395"/>
    <lineage>
        <taxon>Eukaryota</taxon>
        <taxon>Fungi</taxon>
        <taxon>Fungi incertae sedis</taxon>
        <taxon>Zoopagomycota</taxon>
        <taxon>Kickxellomycotina</taxon>
        <taxon>Kickxellomycetes</taxon>
        <taxon>Kickxellales</taxon>
        <taxon>Kickxellaceae</taxon>
        <taxon>Coemansia</taxon>
    </lineage>
</organism>
<comment type="caution">
    <text evidence="2">The sequence shown here is derived from an EMBL/GenBank/DDBJ whole genome shotgun (WGS) entry which is preliminary data.</text>
</comment>
<dbReference type="GO" id="GO:0020037">
    <property type="term" value="F:heme binding"/>
    <property type="evidence" value="ECO:0007669"/>
    <property type="project" value="InterPro"/>
</dbReference>
<dbReference type="AlphaFoldDB" id="A0A9W8HVN0"/>
<dbReference type="InterPro" id="IPR036396">
    <property type="entry name" value="Cyt_P450_sf"/>
</dbReference>
<feature type="non-terminal residue" evidence="2">
    <location>
        <position position="184"/>
    </location>
</feature>
<dbReference type="Proteomes" id="UP001140094">
    <property type="component" value="Unassembled WGS sequence"/>
</dbReference>
<dbReference type="SUPFAM" id="SSF48264">
    <property type="entry name" value="Cytochrome P450"/>
    <property type="match status" value="1"/>
</dbReference>
<gene>
    <name evidence="2" type="ORF">H4R20_002378</name>
</gene>
<evidence type="ECO:0000256" key="1">
    <source>
        <dbReference type="SAM" id="MobiDB-lite"/>
    </source>
</evidence>
<dbReference type="GO" id="GO:0016705">
    <property type="term" value="F:oxidoreductase activity, acting on paired donors, with incorporation or reduction of molecular oxygen"/>
    <property type="evidence" value="ECO:0007669"/>
    <property type="project" value="InterPro"/>
</dbReference>
<accession>A0A9W8HVN0</accession>
<keyword evidence="3" id="KW-1185">Reference proteome</keyword>
<proteinExistence type="predicted"/>
<dbReference type="GO" id="GO:0005506">
    <property type="term" value="F:iron ion binding"/>
    <property type="evidence" value="ECO:0007669"/>
    <property type="project" value="InterPro"/>
</dbReference>